<dbReference type="OrthoDB" id="5984255at2759"/>
<feature type="region of interest" description="Disordered" evidence="1">
    <location>
        <begin position="42"/>
        <end position="70"/>
    </location>
</feature>
<evidence type="ECO:0000313" key="3">
    <source>
        <dbReference type="Proteomes" id="UP000252519"/>
    </source>
</evidence>
<evidence type="ECO:0000256" key="1">
    <source>
        <dbReference type="SAM" id="MobiDB-lite"/>
    </source>
</evidence>
<dbReference type="Proteomes" id="UP000252519">
    <property type="component" value="Unassembled WGS sequence"/>
</dbReference>
<dbReference type="AlphaFoldDB" id="A0A368FF05"/>
<reference evidence="2 3" key="1">
    <citation type="submission" date="2014-10" db="EMBL/GenBank/DDBJ databases">
        <title>Draft genome of the hookworm Ancylostoma caninum.</title>
        <authorList>
            <person name="Mitreva M."/>
        </authorList>
    </citation>
    <scope>NUCLEOTIDE SEQUENCE [LARGE SCALE GENOMIC DNA]</scope>
    <source>
        <strain evidence="2 3">Baltimore</strain>
    </source>
</reference>
<comment type="caution">
    <text evidence="2">The sequence shown here is derived from an EMBL/GenBank/DDBJ whole genome shotgun (WGS) entry which is preliminary data.</text>
</comment>
<sequence>MKRIWRHLKGNYWRIVKIFDTESERATRWKLYEAMRFMERSTSNEATSPRGCDFDPHSVPSPSGGAPQRCRQAAMGDVPLQPEEMSGRGRKRIRRDFVQISIPELDRLINTKQRPALGTQIQCMPFDPTQDNLTSEMGLVWKQLGEEAIAEMKAERPMLNNEKQATEWICSALPAIEKSERKRRITKDFGNKFVDLIKIAQSDCELNDKTRSMVTDRAACLRGIYHQGAFALFVKQGMPQGQLQKVLDAFDDFVYDQKPRDPVTLEVSTLHSSQLNTFLNCSLFVYSQ</sequence>
<proteinExistence type="predicted"/>
<name>A0A368FF05_ANCCA</name>
<accession>A0A368FF05</accession>
<gene>
    <name evidence="2" type="ORF">ANCCAN_23484</name>
</gene>
<protein>
    <submittedName>
        <fullName evidence="2">Uncharacterized protein</fullName>
    </submittedName>
</protein>
<dbReference type="EMBL" id="JOJR01001477">
    <property type="protein sequence ID" value="RCN30746.1"/>
    <property type="molecule type" value="Genomic_DNA"/>
</dbReference>
<keyword evidence="3" id="KW-1185">Reference proteome</keyword>
<evidence type="ECO:0000313" key="2">
    <source>
        <dbReference type="EMBL" id="RCN30746.1"/>
    </source>
</evidence>
<dbReference type="STRING" id="29170.A0A368FF05"/>
<organism evidence="2 3">
    <name type="scientific">Ancylostoma caninum</name>
    <name type="common">Dog hookworm</name>
    <dbReference type="NCBI Taxonomy" id="29170"/>
    <lineage>
        <taxon>Eukaryota</taxon>
        <taxon>Metazoa</taxon>
        <taxon>Ecdysozoa</taxon>
        <taxon>Nematoda</taxon>
        <taxon>Chromadorea</taxon>
        <taxon>Rhabditida</taxon>
        <taxon>Rhabditina</taxon>
        <taxon>Rhabditomorpha</taxon>
        <taxon>Strongyloidea</taxon>
        <taxon>Ancylostomatidae</taxon>
        <taxon>Ancylostomatinae</taxon>
        <taxon>Ancylostoma</taxon>
    </lineage>
</organism>